<sequence>MGRLTRPSVTPERLHSDAYAAVDDLRELGRECRERGVSERTRLLLGRLASYPPNVRLVVNLKMLTGLLVNGPVYNVLTEGLTPLEHAALVELDMKALSSRSREVAHGLLNIHERWRAMKEFRRMFKKAMMAKGCFISLNGQPEEEHEKKSSTSA</sequence>
<comment type="caution">
    <text evidence="1">The sequence shown here is derived from an EMBL/GenBank/DDBJ whole genome shotgun (WGS) entry which is preliminary data.</text>
</comment>
<evidence type="ECO:0000313" key="1">
    <source>
        <dbReference type="EMBL" id="KKN73558.1"/>
    </source>
</evidence>
<organism evidence="1">
    <name type="scientific">marine sediment metagenome</name>
    <dbReference type="NCBI Taxonomy" id="412755"/>
    <lineage>
        <taxon>unclassified sequences</taxon>
        <taxon>metagenomes</taxon>
        <taxon>ecological metagenomes</taxon>
    </lineage>
</organism>
<accession>A0A0F9W683</accession>
<reference evidence="1" key="1">
    <citation type="journal article" date="2015" name="Nature">
        <title>Complex archaea that bridge the gap between prokaryotes and eukaryotes.</title>
        <authorList>
            <person name="Spang A."/>
            <person name="Saw J.H."/>
            <person name="Jorgensen S.L."/>
            <person name="Zaremba-Niedzwiedzka K."/>
            <person name="Martijn J."/>
            <person name="Lind A.E."/>
            <person name="van Eijk R."/>
            <person name="Schleper C."/>
            <person name="Guy L."/>
            <person name="Ettema T.J."/>
        </authorList>
    </citation>
    <scope>NUCLEOTIDE SEQUENCE</scope>
</reference>
<dbReference type="EMBL" id="LAZR01000342">
    <property type="protein sequence ID" value="KKN73558.1"/>
    <property type="molecule type" value="Genomic_DNA"/>
</dbReference>
<proteinExistence type="predicted"/>
<protein>
    <submittedName>
        <fullName evidence="1">Uncharacterized protein</fullName>
    </submittedName>
</protein>
<name>A0A0F9W683_9ZZZZ</name>
<dbReference type="AlphaFoldDB" id="A0A0F9W683"/>
<gene>
    <name evidence="1" type="ORF">LCGC14_0400100</name>
</gene>